<dbReference type="PANTHER" id="PTHR47027:SF20">
    <property type="entry name" value="REVERSE TRANSCRIPTASE-LIKE PROTEIN WITH RNA-DIRECTED DNA POLYMERASE DOMAIN"/>
    <property type="match status" value="1"/>
</dbReference>
<proteinExistence type="predicted"/>
<dbReference type="InParanoid" id="A0A6L2Q4P0"/>
<evidence type="ECO:0000313" key="1">
    <source>
        <dbReference type="EMBL" id="GFG39851.1"/>
    </source>
</evidence>
<dbReference type="PANTHER" id="PTHR47027">
    <property type="entry name" value="REVERSE TRANSCRIPTASE DOMAIN-CONTAINING PROTEIN"/>
    <property type="match status" value="1"/>
</dbReference>
<sequence>MKLQNYSQEFMTETQNGFRMGRSCKDPIFCLKLLIEKRREFNLETHLLFIDYEEAFDNIQRQILFNILKPKHILDTLFKAIVDIYTLQNIDKI</sequence>
<dbReference type="OrthoDB" id="418748at2759"/>
<name>A0A6L2Q4P0_COPFO</name>
<accession>A0A6L2Q4P0</accession>
<protein>
    <submittedName>
        <fullName evidence="1">Uncharacterized protein</fullName>
    </submittedName>
</protein>
<dbReference type="Proteomes" id="UP000502823">
    <property type="component" value="Unassembled WGS sequence"/>
</dbReference>
<keyword evidence="2" id="KW-1185">Reference proteome</keyword>
<dbReference type="EMBL" id="BLKM01001253">
    <property type="protein sequence ID" value="GFG39851.1"/>
    <property type="molecule type" value="Genomic_DNA"/>
</dbReference>
<evidence type="ECO:0000313" key="2">
    <source>
        <dbReference type="Proteomes" id="UP000502823"/>
    </source>
</evidence>
<reference evidence="2" key="1">
    <citation type="submission" date="2020-01" db="EMBL/GenBank/DDBJ databases">
        <title>Draft genome sequence of the Termite Coptotermes fromosanus.</title>
        <authorList>
            <person name="Itakura S."/>
            <person name="Yosikawa Y."/>
            <person name="Umezawa K."/>
        </authorList>
    </citation>
    <scope>NUCLEOTIDE SEQUENCE [LARGE SCALE GENOMIC DNA]</scope>
</reference>
<organism evidence="1 2">
    <name type="scientific">Coptotermes formosanus</name>
    <name type="common">Formosan subterranean termite</name>
    <dbReference type="NCBI Taxonomy" id="36987"/>
    <lineage>
        <taxon>Eukaryota</taxon>
        <taxon>Metazoa</taxon>
        <taxon>Ecdysozoa</taxon>
        <taxon>Arthropoda</taxon>
        <taxon>Hexapoda</taxon>
        <taxon>Insecta</taxon>
        <taxon>Pterygota</taxon>
        <taxon>Neoptera</taxon>
        <taxon>Polyneoptera</taxon>
        <taxon>Dictyoptera</taxon>
        <taxon>Blattodea</taxon>
        <taxon>Blattoidea</taxon>
        <taxon>Termitoidae</taxon>
        <taxon>Rhinotermitidae</taxon>
        <taxon>Coptotermes</taxon>
    </lineage>
</organism>
<dbReference type="AlphaFoldDB" id="A0A6L2Q4P0"/>
<comment type="caution">
    <text evidence="1">The sequence shown here is derived from an EMBL/GenBank/DDBJ whole genome shotgun (WGS) entry which is preliminary data.</text>
</comment>
<gene>
    <name evidence="1" type="ORF">Cfor_08831</name>
</gene>